<comment type="caution">
    <text evidence="2">The sequence shown here is derived from an EMBL/GenBank/DDBJ whole genome shotgun (WGS) entry which is preliminary data.</text>
</comment>
<evidence type="ECO:0000256" key="1">
    <source>
        <dbReference type="SAM" id="MobiDB-lite"/>
    </source>
</evidence>
<evidence type="ECO:0000313" key="3">
    <source>
        <dbReference type="Proteomes" id="UP000821853"/>
    </source>
</evidence>
<feature type="region of interest" description="Disordered" evidence="1">
    <location>
        <begin position="114"/>
        <end position="141"/>
    </location>
</feature>
<name>A0A9J6GUC0_HAELO</name>
<dbReference type="EMBL" id="JABSTR010000008">
    <property type="protein sequence ID" value="KAH9378465.1"/>
    <property type="molecule type" value="Genomic_DNA"/>
</dbReference>
<keyword evidence="3" id="KW-1185">Reference proteome</keyword>
<dbReference type="AlphaFoldDB" id="A0A9J6GUC0"/>
<dbReference type="Proteomes" id="UP000821853">
    <property type="component" value="Unassembled WGS sequence"/>
</dbReference>
<proteinExistence type="predicted"/>
<organism evidence="2 3">
    <name type="scientific">Haemaphysalis longicornis</name>
    <name type="common">Bush tick</name>
    <dbReference type="NCBI Taxonomy" id="44386"/>
    <lineage>
        <taxon>Eukaryota</taxon>
        <taxon>Metazoa</taxon>
        <taxon>Ecdysozoa</taxon>
        <taxon>Arthropoda</taxon>
        <taxon>Chelicerata</taxon>
        <taxon>Arachnida</taxon>
        <taxon>Acari</taxon>
        <taxon>Parasitiformes</taxon>
        <taxon>Ixodida</taxon>
        <taxon>Ixodoidea</taxon>
        <taxon>Ixodidae</taxon>
        <taxon>Haemaphysalinae</taxon>
        <taxon>Haemaphysalis</taxon>
    </lineage>
</organism>
<dbReference type="OMA" id="WNVEGAR"/>
<evidence type="ECO:0000313" key="2">
    <source>
        <dbReference type="EMBL" id="KAH9378465.1"/>
    </source>
</evidence>
<reference evidence="2 3" key="1">
    <citation type="journal article" date="2020" name="Cell">
        <title>Large-Scale Comparative Analyses of Tick Genomes Elucidate Their Genetic Diversity and Vector Capacities.</title>
        <authorList>
            <consortium name="Tick Genome and Microbiome Consortium (TIGMIC)"/>
            <person name="Jia N."/>
            <person name="Wang J."/>
            <person name="Shi W."/>
            <person name="Du L."/>
            <person name="Sun Y."/>
            <person name="Zhan W."/>
            <person name="Jiang J.F."/>
            <person name="Wang Q."/>
            <person name="Zhang B."/>
            <person name="Ji P."/>
            <person name="Bell-Sakyi L."/>
            <person name="Cui X.M."/>
            <person name="Yuan T.T."/>
            <person name="Jiang B.G."/>
            <person name="Yang W.F."/>
            <person name="Lam T.T."/>
            <person name="Chang Q.C."/>
            <person name="Ding S.J."/>
            <person name="Wang X.J."/>
            <person name="Zhu J.G."/>
            <person name="Ruan X.D."/>
            <person name="Zhao L."/>
            <person name="Wei J.T."/>
            <person name="Ye R.Z."/>
            <person name="Que T.C."/>
            <person name="Du C.H."/>
            <person name="Zhou Y.H."/>
            <person name="Cheng J.X."/>
            <person name="Dai P.F."/>
            <person name="Guo W.B."/>
            <person name="Han X.H."/>
            <person name="Huang E.J."/>
            <person name="Li L.F."/>
            <person name="Wei W."/>
            <person name="Gao Y.C."/>
            <person name="Liu J.Z."/>
            <person name="Shao H.Z."/>
            <person name="Wang X."/>
            <person name="Wang C.C."/>
            <person name="Yang T.C."/>
            <person name="Huo Q.B."/>
            <person name="Li W."/>
            <person name="Chen H.Y."/>
            <person name="Chen S.E."/>
            <person name="Zhou L.G."/>
            <person name="Ni X.B."/>
            <person name="Tian J.H."/>
            <person name="Sheng Y."/>
            <person name="Liu T."/>
            <person name="Pan Y.S."/>
            <person name="Xia L.Y."/>
            <person name="Li J."/>
            <person name="Zhao F."/>
            <person name="Cao W.C."/>
        </authorList>
    </citation>
    <scope>NUCLEOTIDE SEQUENCE [LARGE SCALE GENOMIC DNA]</scope>
    <source>
        <strain evidence="2">HaeL-2018</strain>
    </source>
</reference>
<dbReference type="OrthoDB" id="6514213at2759"/>
<gene>
    <name evidence="2" type="ORF">HPB48_016222</name>
</gene>
<dbReference type="VEuPathDB" id="VectorBase:HLOH_056869"/>
<accession>A0A9J6GUC0</accession>
<sequence>MEKGVPIVGAALSQKAPGTDAGLPIVEGLIGGERVRVLRDTGCNTAIVKRCLVRDRDLTGTSSPVCLLDRSVLMLPEASIVVDTPYFTGRLRVKCLDSPLYDLVLGNVEGVRPGSTVRTPTGGREPALSDNRRQSRGVGGKKLSKRAWVRVCRIA</sequence>
<protein>
    <submittedName>
        <fullName evidence="2">Uncharacterized protein</fullName>
    </submittedName>
</protein>